<dbReference type="SUPFAM" id="SSF81383">
    <property type="entry name" value="F-box domain"/>
    <property type="match status" value="1"/>
</dbReference>
<dbReference type="NCBIfam" id="TIGR01640">
    <property type="entry name" value="F_box_assoc_1"/>
    <property type="match status" value="1"/>
</dbReference>
<evidence type="ECO:0000259" key="2">
    <source>
        <dbReference type="Pfam" id="PF07734"/>
    </source>
</evidence>
<dbReference type="InterPro" id="IPR050796">
    <property type="entry name" value="SCF_F-box_component"/>
</dbReference>
<protein>
    <recommendedName>
        <fullName evidence="4">F-box domain-containing protein</fullName>
    </recommendedName>
</protein>
<dbReference type="InterPro" id="IPR017451">
    <property type="entry name" value="F-box-assoc_interact_dom"/>
</dbReference>
<feature type="domain" description="F-box" evidence="1">
    <location>
        <begin position="2"/>
        <end position="33"/>
    </location>
</feature>
<name>A0A059B188_EUCGR</name>
<sequence>MVIEILLRLPAKSLGRFKCVCKRWQSLISDRGFAKSHLERMDDSTWHLELVGSCDGLVCLSDMVYSGFVLYNLTTKEGRNLPGSDHFRPDVFLLGFGYDSRSDDYKIVHSKERNDFEDKMMVIFLLKSSSWRTTQTILESHLCLYGRGHGIYWKGALHWCVLDRSKEKAEDVIISFDLSEEKFQQILWLPEVDGNISFEGLEVHGANLFVYHGSYKDCFQAWITSEYGKGGSWTKLYNFTTEGISGYSFWRKIPVAYTRSGKIVFQVDVYRTIMFNPEDNTYKDYPIQHRHDVESTIYMETVISPYLDCEPSRI</sequence>
<reference evidence="3" key="1">
    <citation type="submission" date="2013-07" db="EMBL/GenBank/DDBJ databases">
        <title>The genome of Eucalyptus grandis.</title>
        <authorList>
            <person name="Schmutz J."/>
            <person name="Hayes R."/>
            <person name="Myburg A."/>
            <person name="Tuskan G."/>
            <person name="Grattapaglia D."/>
            <person name="Rokhsar D.S."/>
        </authorList>
    </citation>
    <scope>NUCLEOTIDE SEQUENCE</scope>
    <source>
        <tissue evidence="3">Leaf extractions</tissue>
    </source>
</reference>
<accession>A0A059B188</accession>
<dbReference type="Pfam" id="PF00646">
    <property type="entry name" value="F-box"/>
    <property type="match status" value="1"/>
</dbReference>
<gene>
    <name evidence="3" type="ORF">EUGRSUZ_H02705</name>
</gene>
<dbReference type="OMA" id="VEFEWRW"/>
<dbReference type="InterPro" id="IPR036047">
    <property type="entry name" value="F-box-like_dom_sf"/>
</dbReference>
<dbReference type="InterPro" id="IPR006527">
    <property type="entry name" value="F-box-assoc_dom_typ1"/>
</dbReference>
<dbReference type="InParanoid" id="A0A059B188"/>
<dbReference type="Gramene" id="KCW59977">
    <property type="protein sequence ID" value="KCW59977"/>
    <property type="gene ID" value="EUGRSUZ_H02705"/>
</dbReference>
<dbReference type="PANTHER" id="PTHR31672">
    <property type="entry name" value="BNACNNG10540D PROTEIN"/>
    <property type="match status" value="1"/>
</dbReference>
<dbReference type="PANTHER" id="PTHR31672:SF13">
    <property type="entry name" value="F-BOX PROTEIN CPR30-LIKE"/>
    <property type="match status" value="1"/>
</dbReference>
<dbReference type="InterPro" id="IPR001810">
    <property type="entry name" value="F-box_dom"/>
</dbReference>
<dbReference type="STRING" id="71139.A0A059B188"/>
<evidence type="ECO:0000259" key="1">
    <source>
        <dbReference type="Pfam" id="PF00646"/>
    </source>
</evidence>
<dbReference type="Pfam" id="PF07734">
    <property type="entry name" value="FBA_1"/>
    <property type="match status" value="1"/>
</dbReference>
<feature type="domain" description="F-box associated beta-propeller type 1" evidence="2">
    <location>
        <begin position="43"/>
        <end position="251"/>
    </location>
</feature>
<organism evidence="3">
    <name type="scientific">Eucalyptus grandis</name>
    <name type="common">Flooded gum</name>
    <dbReference type="NCBI Taxonomy" id="71139"/>
    <lineage>
        <taxon>Eukaryota</taxon>
        <taxon>Viridiplantae</taxon>
        <taxon>Streptophyta</taxon>
        <taxon>Embryophyta</taxon>
        <taxon>Tracheophyta</taxon>
        <taxon>Spermatophyta</taxon>
        <taxon>Magnoliopsida</taxon>
        <taxon>eudicotyledons</taxon>
        <taxon>Gunneridae</taxon>
        <taxon>Pentapetalae</taxon>
        <taxon>rosids</taxon>
        <taxon>malvids</taxon>
        <taxon>Myrtales</taxon>
        <taxon>Myrtaceae</taxon>
        <taxon>Myrtoideae</taxon>
        <taxon>Eucalypteae</taxon>
        <taxon>Eucalyptus</taxon>
    </lineage>
</organism>
<evidence type="ECO:0000313" key="3">
    <source>
        <dbReference type="EMBL" id="KCW59977.1"/>
    </source>
</evidence>
<proteinExistence type="predicted"/>
<dbReference type="AlphaFoldDB" id="A0A059B188"/>
<dbReference type="Gene3D" id="1.20.1280.50">
    <property type="match status" value="1"/>
</dbReference>
<dbReference type="CDD" id="cd22157">
    <property type="entry name" value="F-box_AtFBW1-like"/>
    <property type="match status" value="1"/>
</dbReference>
<evidence type="ECO:0008006" key="4">
    <source>
        <dbReference type="Google" id="ProtNLM"/>
    </source>
</evidence>
<dbReference type="EMBL" id="KK198760">
    <property type="protein sequence ID" value="KCW59977.1"/>
    <property type="molecule type" value="Genomic_DNA"/>
</dbReference>